<keyword evidence="8" id="KW-0862">Zinc</keyword>
<dbReference type="Gene3D" id="3.40.50.300">
    <property type="entry name" value="P-loop containing nucleotide triphosphate hydrolases"/>
    <property type="match status" value="1"/>
</dbReference>
<evidence type="ECO:0000256" key="1">
    <source>
        <dbReference type="ARBA" id="ARBA00007587"/>
    </source>
</evidence>
<organism evidence="12 13">
    <name type="scientific">Seohaeicola saemankumensis</name>
    <dbReference type="NCBI Taxonomy" id="481181"/>
    <lineage>
        <taxon>Bacteria</taxon>
        <taxon>Pseudomonadati</taxon>
        <taxon>Pseudomonadota</taxon>
        <taxon>Alphaproteobacteria</taxon>
        <taxon>Rhodobacterales</taxon>
        <taxon>Roseobacteraceae</taxon>
        <taxon>Seohaeicola</taxon>
    </lineage>
</organism>
<gene>
    <name evidence="8" type="primary">tdk</name>
    <name evidence="12" type="ORF">ACFQ3C_17030</name>
</gene>
<evidence type="ECO:0000256" key="3">
    <source>
        <dbReference type="ARBA" id="ARBA00022634"/>
    </source>
</evidence>
<accession>A0ABW3THF5</accession>
<dbReference type="SUPFAM" id="SSF57716">
    <property type="entry name" value="Glucocorticoid receptor-like (DNA-binding domain)"/>
    <property type="match status" value="1"/>
</dbReference>
<protein>
    <recommendedName>
        <fullName evidence="2 8">Thymidine kinase</fullName>
        <ecNumber evidence="2 8">2.7.1.21</ecNumber>
    </recommendedName>
</protein>
<feature type="binding site" evidence="8">
    <location>
        <begin position="87"/>
        <end position="90"/>
    </location>
    <ligand>
        <name>ATP</name>
        <dbReference type="ChEBI" id="CHEBI:30616"/>
    </ligand>
</feature>
<dbReference type="NCBIfam" id="NF003300">
    <property type="entry name" value="PRK04296.1-5"/>
    <property type="match status" value="1"/>
</dbReference>
<dbReference type="HAMAP" id="MF_00124">
    <property type="entry name" value="Thymidine_kinase"/>
    <property type="match status" value="1"/>
</dbReference>
<dbReference type="PROSITE" id="PS00603">
    <property type="entry name" value="TK_CELLULAR_TYPE"/>
    <property type="match status" value="1"/>
</dbReference>
<feature type="binding site" evidence="8">
    <location>
        <position position="145"/>
    </location>
    <ligand>
        <name>Zn(2+)</name>
        <dbReference type="ChEBI" id="CHEBI:29105"/>
    </ligand>
</feature>
<dbReference type="InterPro" id="IPR027417">
    <property type="entry name" value="P-loop_NTPase"/>
</dbReference>
<dbReference type="PANTHER" id="PTHR11441:SF0">
    <property type="entry name" value="THYMIDINE KINASE, CYTOSOLIC"/>
    <property type="match status" value="1"/>
</dbReference>
<dbReference type="PANTHER" id="PTHR11441">
    <property type="entry name" value="THYMIDINE KINASE"/>
    <property type="match status" value="1"/>
</dbReference>
<evidence type="ECO:0000256" key="7">
    <source>
        <dbReference type="ARBA" id="ARBA00022840"/>
    </source>
</evidence>
<evidence type="ECO:0000256" key="2">
    <source>
        <dbReference type="ARBA" id="ARBA00012118"/>
    </source>
</evidence>
<dbReference type="SUPFAM" id="SSF52540">
    <property type="entry name" value="P-loop containing nucleoside triphosphate hydrolases"/>
    <property type="match status" value="1"/>
</dbReference>
<feature type="binding site" evidence="8">
    <location>
        <begin position="9"/>
        <end position="16"/>
    </location>
    <ligand>
        <name>ATP</name>
        <dbReference type="ChEBI" id="CHEBI:30616"/>
    </ligand>
</feature>
<dbReference type="PIRSF" id="PIRSF035805">
    <property type="entry name" value="TK_cell"/>
    <property type="match status" value="1"/>
</dbReference>
<dbReference type="EC" id="2.7.1.21" evidence="2 8"/>
<keyword evidence="8" id="KW-0479">Metal-binding</keyword>
<evidence type="ECO:0000256" key="9">
    <source>
        <dbReference type="RuleBase" id="RU000544"/>
    </source>
</evidence>
<keyword evidence="3 8" id="KW-0237">DNA synthesis</keyword>
<keyword evidence="4 8" id="KW-0808">Transferase</keyword>
<evidence type="ECO:0000313" key="12">
    <source>
        <dbReference type="EMBL" id="MFD1196378.1"/>
    </source>
</evidence>
<evidence type="ECO:0000313" key="13">
    <source>
        <dbReference type="Proteomes" id="UP001597151"/>
    </source>
</evidence>
<evidence type="ECO:0000256" key="4">
    <source>
        <dbReference type="ARBA" id="ARBA00022679"/>
    </source>
</evidence>
<keyword evidence="13" id="KW-1185">Reference proteome</keyword>
<comment type="subunit">
    <text evidence="8">Homotetramer.</text>
</comment>
<evidence type="ECO:0000256" key="8">
    <source>
        <dbReference type="HAMAP-Rule" id="MF_00124"/>
    </source>
</evidence>
<keyword evidence="6 8" id="KW-0418">Kinase</keyword>
<comment type="caution">
    <text evidence="12">The sequence shown here is derived from an EMBL/GenBank/DDBJ whole genome shotgun (WGS) entry which is preliminary data.</text>
</comment>
<feature type="binding site" evidence="8">
    <location>
        <position position="147"/>
    </location>
    <ligand>
        <name>Zn(2+)</name>
        <dbReference type="ChEBI" id="CHEBI:29105"/>
    </ligand>
</feature>
<dbReference type="GO" id="GO:0004797">
    <property type="term" value="F:thymidine kinase activity"/>
    <property type="evidence" value="ECO:0007669"/>
    <property type="project" value="UniProtKB-EC"/>
</dbReference>
<sequence>MAKLYFNFSTMNAGKSTVLLQASHNYRERGMQTYLLTAQVDGRAGHGRVASRIGIGEAADTFAPGDNLFDRLAKRLDQGAVACVFIDEAQFLEPEQVWDLARAVDDLGVPVMCYGLRVDFRGELFPGSATLLALADELREVRTICHCGRKATMVVRKDAAGRALRDGAQVQIGGNETYLSLCRRHWREAVGDRPRSAVGGDQTRWISTDPTE</sequence>
<reference evidence="13" key="1">
    <citation type="journal article" date="2019" name="Int. J. Syst. Evol. Microbiol.">
        <title>The Global Catalogue of Microorganisms (GCM) 10K type strain sequencing project: providing services to taxonomists for standard genome sequencing and annotation.</title>
        <authorList>
            <consortium name="The Broad Institute Genomics Platform"/>
            <consortium name="The Broad Institute Genome Sequencing Center for Infectious Disease"/>
            <person name="Wu L."/>
            <person name="Ma J."/>
        </authorList>
    </citation>
    <scope>NUCLEOTIDE SEQUENCE [LARGE SCALE GENOMIC DNA]</scope>
    <source>
        <strain evidence="13">CCUG 55328</strain>
    </source>
</reference>
<dbReference type="Proteomes" id="UP001597151">
    <property type="component" value="Unassembled WGS sequence"/>
</dbReference>
<dbReference type="RefSeq" id="WP_380794348.1">
    <property type="nucleotide sequence ID" value="NZ_JBHTKR010000007.1"/>
</dbReference>
<proteinExistence type="inferred from homology"/>
<comment type="subcellular location">
    <subcellularLocation>
        <location evidence="8">Cytoplasm</location>
    </subcellularLocation>
</comment>
<keyword evidence="7 8" id="KW-0067">ATP-binding</keyword>
<feature type="binding site" evidence="8">
    <location>
        <position position="182"/>
    </location>
    <ligand>
        <name>Zn(2+)</name>
        <dbReference type="ChEBI" id="CHEBI:29105"/>
    </ligand>
</feature>
<dbReference type="Pfam" id="PF00265">
    <property type="entry name" value="TK"/>
    <property type="match status" value="1"/>
</dbReference>
<feature type="binding site" evidence="8">
    <location>
        <position position="185"/>
    </location>
    <ligand>
        <name>Zn(2+)</name>
        <dbReference type="ChEBI" id="CHEBI:29105"/>
    </ligand>
</feature>
<dbReference type="EMBL" id="JBHTKR010000007">
    <property type="protein sequence ID" value="MFD1196378.1"/>
    <property type="molecule type" value="Genomic_DNA"/>
</dbReference>
<evidence type="ECO:0000256" key="6">
    <source>
        <dbReference type="ARBA" id="ARBA00022777"/>
    </source>
</evidence>
<comment type="similarity">
    <text evidence="1 8 10">Belongs to the thymidine kinase family.</text>
</comment>
<evidence type="ECO:0000256" key="5">
    <source>
        <dbReference type="ARBA" id="ARBA00022741"/>
    </source>
</evidence>
<evidence type="ECO:0000256" key="10">
    <source>
        <dbReference type="RuleBase" id="RU004165"/>
    </source>
</evidence>
<feature type="region of interest" description="Disordered" evidence="11">
    <location>
        <begin position="193"/>
        <end position="212"/>
    </location>
</feature>
<name>A0ABW3THF5_9RHOB</name>
<comment type="catalytic activity">
    <reaction evidence="8 9">
        <text>thymidine + ATP = dTMP + ADP + H(+)</text>
        <dbReference type="Rhea" id="RHEA:19129"/>
        <dbReference type="ChEBI" id="CHEBI:15378"/>
        <dbReference type="ChEBI" id="CHEBI:17748"/>
        <dbReference type="ChEBI" id="CHEBI:30616"/>
        <dbReference type="ChEBI" id="CHEBI:63528"/>
        <dbReference type="ChEBI" id="CHEBI:456216"/>
        <dbReference type="EC" id="2.7.1.21"/>
    </reaction>
</comment>
<dbReference type="Gene3D" id="3.30.60.20">
    <property type="match status" value="1"/>
</dbReference>
<keyword evidence="5 8" id="KW-0547">Nucleotide-binding</keyword>
<dbReference type="InterPro" id="IPR020633">
    <property type="entry name" value="Thymidine_kinase_CS"/>
</dbReference>
<evidence type="ECO:0000256" key="11">
    <source>
        <dbReference type="SAM" id="MobiDB-lite"/>
    </source>
</evidence>
<feature type="active site" description="Proton acceptor" evidence="8">
    <location>
        <position position="88"/>
    </location>
</feature>
<keyword evidence="8" id="KW-0963">Cytoplasm</keyword>
<dbReference type="InterPro" id="IPR001267">
    <property type="entry name" value="Thymidine_kinase"/>
</dbReference>